<dbReference type="AlphaFoldDB" id="A0A9P7VX05"/>
<proteinExistence type="predicted"/>
<accession>A0A9P7VX05</accession>
<dbReference type="Proteomes" id="UP000812287">
    <property type="component" value="Unassembled WGS sequence"/>
</dbReference>
<dbReference type="RefSeq" id="XP_043041234.1">
    <property type="nucleotide sequence ID" value="XM_043184114.1"/>
</dbReference>
<reference evidence="1" key="1">
    <citation type="submission" date="2020-11" db="EMBL/GenBank/DDBJ databases">
        <title>Adaptations for nitrogen fixation in a non-lichenized fungal sporocarp promotes dispersal by wood-feeding termites.</title>
        <authorList>
            <consortium name="DOE Joint Genome Institute"/>
            <person name="Koch R.A."/>
            <person name="Yoon G."/>
            <person name="Arayal U."/>
            <person name="Lail K."/>
            <person name="Amirebrahimi M."/>
            <person name="Labutti K."/>
            <person name="Lipzen A."/>
            <person name="Riley R."/>
            <person name="Barry K."/>
            <person name="Henrissat B."/>
            <person name="Grigoriev I.V."/>
            <person name="Herr J.R."/>
            <person name="Aime M.C."/>
        </authorList>
    </citation>
    <scope>NUCLEOTIDE SEQUENCE</scope>
    <source>
        <strain evidence="1">MCA 3950</strain>
    </source>
</reference>
<evidence type="ECO:0000313" key="1">
    <source>
        <dbReference type="EMBL" id="KAG7447734.1"/>
    </source>
</evidence>
<organism evidence="1 2">
    <name type="scientific">Guyanagaster necrorhizus</name>
    <dbReference type="NCBI Taxonomy" id="856835"/>
    <lineage>
        <taxon>Eukaryota</taxon>
        <taxon>Fungi</taxon>
        <taxon>Dikarya</taxon>
        <taxon>Basidiomycota</taxon>
        <taxon>Agaricomycotina</taxon>
        <taxon>Agaricomycetes</taxon>
        <taxon>Agaricomycetidae</taxon>
        <taxon>Agaricales</taxon>
        <taxon>Marasmiineae</taxon>
        <taxon>Physalacriaceae</taxon>
        <taxon>Guyanagaster</taxon>
    </lineage>
</organism>
<name>A0A9P7VX05_9AGAR</name>
<sequence length="131" mass="14421">MSCYPLHSHCNNTVVPATPGMDNPLSQLSDSSTASAQDATPVLAVSHVPASGATALRNLPLACAQAEEEDSNHSEKSEDIMEMIMNHLHLLPLRKHPIVQMQKNPIEWQDLQGFTQEMLAKHQNKLMEDKG</sequence>
<keyword evidence="2" id="KW-1185">Reference proteome</keyword>
<comment type="caution">
    <text evidence="1">The sequence shown here is derived from an EMBL/GenBank/DDBJ whole genome shotgun (WGS) entry which is preliminary data.</text>
</comment>
<gene>
    <name evidence="1" type="ORF">BT62DRAFT_918965</name>
</gene>
<dbReference type="EMBL" id="MU250531">
    <property type="protein sequence ID" value="KAG7447734.1"/>
    <property type="molecule type" value="Genomic_DNA"/>
</dbReference>
<protein>
    <submittedName>
        <fullName evidence="1">Uncharacterized protein</fullName>
    </submittedName>
</protein>
<dbReference type="GeneID" id="66106411"/>
<evidence type="ECO:0000313" key="2">
    <source>
        <dbReference type="Proteomes" id="UP000812287"/>
    </source>
</evidence>